<accession>A0AC35TYI7</accession>
<reference evidence="2" key="1">
    <citation type="submission" date="2016-11" db="UniProtKB">
        <authorList>
            <consortium name="WormBaseParasite"/>
        </authorList>
    </citation>
    <scope>IDENTIFICATION</scope>
    <source>
        <strain evidence="2">KR3021</strain>
    </source>
</reference>
<dbReference type="WBParaSite" id="RSKR_0000594300.1">
    <property type="protein sequence ID" value="RSKR_0000594300.1"/>
    <property type="gene ID" value="RSKR_0000594300"/>
</dbReference>
<evidence type="ECO:0000313" key="2">
    <source>
        <dbReference type="WBParaSite" id="RSKR_0000594300.1"/>
    </source>
</evidence>
<organism evidence="1 2">
    <name type="scientific">Rhabditophanes sp. KR3021</name>
    <dbReference type="NCBI Taxonomy" id="114890"/>
    <lineage>
        <taxon>Eukaryota</taxon>
        <taxon>Metazoa</taxon>
        <taxon>Ecdysozoa</taxon>
        <taxon>Nematoda</taxon>
        <taxon>Chromadorea</taxon>
        <taxon>Rhabditida</taxon>
        <taxon>Tylenchina</taxon>
        <taxon>Panagrolaimomorpha</taxon>
        <taxon>Strongyloidoidea</taxon>
        <taxon>Alloionematidae</taxon>
        <taxon>Rhabditophanes</taxon>
    </lineage>
</organism>
<evidence type="ECO:0000313" key="1">
    <source>
        <dbReference type="Proteomes" id="UP000095286"/>
    </source>
</evidence>
<sequence length="326" mass="36969">MGDAYLKELEDIHIQNLKDHGFQYRKVLGNGGSAIVVLVQSINDDDSQEYAVKIIEIQSNDGFKESILEIDITTQMDNENVIKLKKYFICPRPTARDTDDLYIIMEKMDYSVYDLLSKRWFKNEMPLQNKRAIIRTIMIGAAIGLLHIHEKKFIHCDFKSQNILVNVNDGIIKEIKVCDFGLSSIIKCVNKVGYTSKHHCDPMSDSVCGISSCGSRNGVGTRGYQAAEVDKKGGKCFYGSSVDIVSFGQVYVDLLCSLLDEKEGKACNKFAKDNGELNDEFKKHFPKESELIEQMINVNKGNRPSAANLLKRFIDERLEKRNIEFN</sequence>
<protein>
    <submittedName>
        <fullName evidence="2">Protein kinase domain-containing protein</fullName>
    </submittedName>
</protein>
<proteinExistence type="predicted"/>
<name>A0AC35TYI7_9BILA</name>
<dbReference type="Proteomes" id="UP000095286">
    <property type="component" value="Unplaced"/>
</dbReference>